<keyword evidence="5 7" id="KW-1133">Transmembrane helix</keyword>
<keyword evidence="6 7" id="KW-0472">Membrane</keyword>
<evidence type="ECO:0000256" key="1">
    <source>
        <dbReference type="ARBA" id="ARBA00004651"/>
    </source>
</evidence>
<feature type="transmembrane region" description="Helical" evidence="7">
    <location>
        <begin position="127"/>
        <end position="148"/>
    </location>
</feature>
<keyword evidence="2 7" id="KW-0813">Transport</keyword>
<feature type="transmembrane region" description="Helical" evidence="7">
    <location>
        <begin position="226"/>
        <end position="249"/>
    </location>
</feature>
<comment type="caution">
    <text evidence="9">The sequence shown here is derived from an EMBL/GenBank/DDBJ whole genome shotgun (WGS) entry which is preliminary data.</text>
</comment>
<dbReference type="GO" id="GO:0055085">
    <property type="term" value="P:transmembrane transport"/>
    <property type="evidence" value="ECO:0007669"/>
    <property type="project" value="InterPro"/>
</dbReference>
<sequence>MIRRLNFAGLVLALLTVVAAVAWAFPLVWAILTTVAPEADGTPLDGLAVYANALFGTPIGLWYLNSLVTSGTVTLVVIAISAAAGYAISQLEFWGRKALWYLILASFMIPVQALIVNHFLLMNSWKLINSWAGVILPQLIAPIAVIVYKQFFDSVPKELSEAARVDGASHARLLWSIYLPVNWGVTAALAIIVFIGAWNAFLWPFLVVTKEPLMNVTVAIGQVEQYLGVGGLAAALLAGLPVALVYLVFQKKVTEAIMLSSGIKG</sequence>
<evidence type="ECO:0000256" key="5">
    <source>
        <dbReference type="ARBA" id="ARBA00022989"/>
    </source>
</evidence>
<evidence type="ECO:0000256" key="2">
    <source>
        <dbReference type="ARBA" id="ARBA00022448"/>
    </source>
</evidence>
<comment type="subcellular location">
    <subcellularLocation>
        <location evidence="1 7">Cell membrane</location>
        <topology evidence="1 7">Multi-pass membrane protein</topology>
    </subcellularLocation>
</comment>
<dbReference type="SUPFAM" id="SSF161098">
    <property type="entry name" value="MetI-like"/>
    <property type="match status" value="1"/>
</dbReference>
<dbReference type="InterPro" id="IPR000515">
    <property type="entry name" value="MetI-like"/>
</dbReference>
<proteinExistence type="inferred from homology"/>
<dbReference type="Pfam" id="PF00528">
    <property type="entry name" value="BPD_transp_1"/>
    <property type="match status" value="1"/>
</dbReference>
<evidence type="ECO:0000256" key="7">
    <source>
        <dbReference type="RuleBase" id="RU363032"/>
    </source>
</evidence>
<evidence type="ECO:0000313" key="10">
    <source>
        <dbReference type="Proteomes" id="UP000095463"/>
    </source>
</evidence>
<evidence type="ECO:0000256" key="4">
    <source>
        <dbReference type="ARBA" id="ARBA00022692"/>
    </source>
</evidence>
<feature type="domain" description="ABC transmembrane type-1" evidence="8">
    <location>
        <begin position="63"/>
        <end position="249"/>
    </location>
</feature>
<dbReference type="CDD" id="cd06261">
    <property type="entry name" value="TM_PBP2"/>
    <property type="match status" value="1"/>
</dbReference>
<feature type="transmembrane region" description="Helical" evidence="7">
    <location>
        <begin position="99"/>
        <end position="121"/>
    </location>
</feature>
<name>A0A1E5XLQ9_9HYPH</name>
<dbReference type="PANTHER" id="PTHR43744:SF12">
    <property type="entry name" value="ABC TRANSPORTER PERMEASE PROTEIN MG189-RELATED"/>
    <property type="match status" value="1"/>
</dbReference>
<dbReference type="InterPro" id="IPR035906">
    <property type="entry name" value="MetI-like_sf"/>
</dbReference>
<feature type="transmembrane region" description="Helical" evidence="7">
    <location>
        <begin position="181"/>
        <end position="206"/>
    </location>
</feature>
<dbReference type="Gene3D" id="1.10.3720.10">
    <property type="entry name" value="MetI-like"/>
    <property type="match status" value="1"/>
</dbReference>
<reference evidence="9 10" key="1">
    <citation type="journal article" date="2015" name="Genome Announc.">
        <title>Genome Assemblies of Three Soil-Associated Devosia species: D. insulae, D. limi, and D. soli.</title>
        <authorList>
            <person name="Hassan Y.I."/>
            <person name="Lepp D."/>
            <person name="Zhou T."/>
        </authorList>
    </citation>
    <scope>NUCLEOTIDE SEQUENCE [LARGE SCALE GENOMIC DNA]</scope>
    <source>
        <strain evidence="9 10">DS-56</strain>
    </source>
</reference>
<keyword evidence="3" id="KW-1003">Cell membrane</keyword>
<evidence type="ECO:0000256" key="6">
    <source>
        <dbReference type="ARBA" id="ARBA00023136"/>
    </source>
</evidence>
<protein>
    <submittedName>
        <fullName evidence="9">Sugar ABC transporter permease</fullName>
    </submittedName>
</protein>
<dbReference type="PROSITE" id="PS50928">
    <property type="entry name" value="ABC_TM1"/>
    <property type="match status" value="1"/>
</dbReference>
<dbReference type="OrthoDB" id="8013951at2"/>
<dbReference type="AlphaFoldDB" id="A0A1E5XLQ9"/>
<keyword evidence="10" id="KW-1185">Reference proteome</keyword>
<dbReference type="Proteomes" id="UP000095463">
    <property type="component" value="Unassembled WGS sequence"/>
</dbReference>
<feature type="transmembrane region" description="Helical" evidence="7">
    <location>
        <begin position="62"/>
        <end position="87"/>
    </location>
</feature>
<evidence type="ECO:0000256" key="3">
    <source>
        <dbReference type="ARBA" id="ARBA00022475"/>
    </source>
</evidence>
<dbReference type="EMBL" id="LAJE02000279">
    <property type="protein sequence ID" value="OEO29553.1"/>
    <property type="molecule type" value="Genomic_DNA"/>
</dbReference>
<evidence type="ECO:0000259" key="8">
    <source>
        <dbReference type="PROSITE" id="PS50928"/>
    </source>
</evidence>
<keyword evidence="4 7" id="KW-0812">Transmembrane</keyword>
<dbReference type="GO" id="GO:0005886">
    <property type="term" value="C:plasma membrane"/>
    <property type="evidence" value="ECO:0007669"/>
    <property type="project" value="UniProtKB-SubCell"/>
</dbReference>
<accession>A0A1E5XLQ9</accession>
<evidence type="ECO:0000313" key="9">
    <source>
        <dbReference type="EMBL" id="OEO29553.1"/>
    </source>
</evidence>
<organism evidence="9 10">
    <name type="scientific">Devosia insulae DS-56</name>
    <dbReference type="NCBI Taxonomy" id="1116389"/>
    <lineage>
        <taxon>Bacteria</taxon>
        <taxon>Pseudomonadati</taxon>
        <taxon>Pseudomonadota</taxon>
        <taxon>Alphaproteobacteria</taxon>
        <taxon>Hyphomicrobiales</taxon>
        <taxon>Devosiaceae</taxon>
        <taxon>Devosia</taxon>
    </lineage>
</organism>
<comment type="similarity">
    <text evidence="7">Belongs to the binding-protein-dependent transport system permease family.</text>
</comment>
<dbReference type="PANTHER" id="PTHR43744">
    <property type="entry name" value="ABC TRANSPORTER PERMEASE PROTEIN MG189-RELATED-RELATED"/>
    <property type="match status" value="1"/>
</dbReference>
<gene>
    <name evidence="9" type="ORF">VW23_002095</name>
</gene>